<feature type="compositionally biased region" description="Polar residues" evidence="1">
    <location>
        <begin position="145"/>
        <end position="157"/>
    </location>
</feature>
<proteinExistence type="predicted"/>
<feature type="compositionally biased region" description="Basic and acidic residues" evidence="1">
    <location>
        <begin position="158"/>
        <end position="196"/>
    </location>
</feature>
<accession>A0A0L0GHB7</accession>
<name>A0A0L0GHB7_9EUKA</name>
<dbReference type="GeneID" id="25900666"/>
<dbReference type="RefSeq" id="XP_014161630.1">
    <property type="nucleotide sequence ID" value="XM_014306155.1"/>
</dbReference>
<evidence type="ECO:0000256" key="1">
    <source>
        <dbReference type="SAM" id="MobiDB-lite"/>
    </source>
</evidence>
<keyword evidence="3" id="KW-1185">Reference proteome</keyword>
<dbReference type="AlphaFoldDB" id="A0A0L0GHB7"/>
<evidence type="ECO:0000313" key="2">
    <source>
        <dbReference type="EMBL" id="KNC87728.1"/>
    </source>
</evidence>
<feature type="region of interest" description="Disordered" evidence="1">
    <location>
        <begin position="1"/>
        <end position="239"/>
    </location>
</feature>
<feature type="compositionally biased region" description="Polar residues" evidence="1">
    <location>
        <begin position="277"/>
        <end position="286"/>
    </location>
</feature>
<dbReference type="eggNOG" id="KOG1861">
    <property type="taxonomic scope" value="Eukaryota"/>
</dbReference>
<feature type="compositionally biased region" description="Basic and acidic residues" evidence="1">
    <location>
        <begin position="344"/>
        <end position="354"/>
    </location>
</feature>
<reference evidence="2 3" key="1">
    <citation type="submission" date="2011-02" db="EMBL/GenBank/DDBJ databases">
        <title>The Genome Sequence of Sphaeroforma arctica JP610.</title>
        <authorList>
            <consortium name="The Broad Institute Genome Sequencing Platform"/>
            <person name="Russ C."/>
            <person name="Cuomo C."/>
            <person name="Young S.K."/>
            <person name="Zeng Q."/>
            <person name="Gargeya S."/>
            <person name="Alvarado L."/>
            <person name="Berlin A."/>
            <person name="Chapman S.B."/>
            <person name="Chen Z."/>
            <person name="Freedman E."/>
            <person name="Gellesch M."/>
            <person name="Goldberg J."/>
            <person name="Griggs A."/>
            <person name="Gujja S."/>
            <person name="Heilman E."/>
            <person name="Heiman D."/>
            <person name="Howarth C."/>
            <person name="Mehta T."/>
            <person name="Neiman D."/>
            <person name="Pearson M."/>
            <person name="Roberts A."/>
            <person name="Saif S."/>
            <person name="Shea T."/>
            <person name="Shenoy N."/>
            <person name="Sisk P."/>
            <person name="Stolte C."/>
            <person name="Sykes S."/>
            <person name="White J."/>
            <person name="Yandava C."/>
            <person name="Burger G."/>
            <person name="Gray M.W."/>
            <person name="Holland P.W.H."/>
            <person name="King N."/>
            <person name="Lang F.B.F."/>
            <person name="Roger A.J."/>
            <person name="Ruiz-Trillo I."/>
            <person name="Haas B."/>
            <person name="Nusbaum C."/>
            <person name="Birren B."/>
        </authorList>
    </citation>
    <scope>NUCLEOTIDE SEQUENCE [LARGE SCALE GENOMIC DNA]</scope>
    <source>
        <strain evidence="2 3">JP610</strain>
    </source>
</reference>
<dbReference type="Proteomes" id="UP000054560">
    <property type="component" value="Unassembled WGS sequence"/>
</dbReference>
<dbReference type="EMBL" id="KQ241600">
    <property type="protein sequence ID" value="KNC87728.1"/>
    <property type="molecule type" value="Genomic_DNA"/>
</dbReference>
<dbReference type="OrthoDB" id="2100128at2759"/>
<organism evidence="2 3">
    <name type="scientific">Sphaeroforma arctica JP610</name>
    <dbReference type="NCBI Taxonomy" id="667725"/>
    <lineage>
        <taxon>Eukaryota</taxon>
        <taxon>Ichthyosporea</taxon>
        <taxon>Ichthyophonida</taxon>
        <taxon>Sphaeroforma</taxon>
    </lineage>
</organism>
<evidence type="ECO:0000313" key="3">
    <source>
        <dbReference type="Proteomes" id="UP000054560"/>
    </source>
</evidence>
<feature type="compositionally biased region" description="Basic and acidic residues" evidence="1">
    <location>
        <begin position="40"/>
        <end position="58"/>
    </location>
</feature>
<dbReference type="STRING" id="667725.A0A0L0GHB7"/>
<feature type="compositionally biased region" description="Polar residues" evidence="1">
    <location>
        <begin position="224"/>
        <end position="238"/>
    </location>
</feature>
<feature type="compositionally biased region" description="Basic and acidic residues" evidence="1">
    <location>
        <begin position="128"/>
        <end position="144"/>
    </location>
</feature>
<sequence>MGDIIEENTSWADVLDDGDVQQPPFESLHTVSTDGILDNDDLRSTRDNSSGVDREGDTKGFSTRSDDSGPCYENKLGSGSIKGNNHNDYSNRKQNTDQDFGQDSWRISRNKSGKLNTNASVRNGIESRLGDAQDHDCHGRRDGNDTSNKQNRYSKNRLNNDRRGAKTNTENDHHSNGKDAHSRNRDVWRESDRGETRYIGGSSDNDWRRNAMGSRGAVRDSSHKSQYNRNGNDALHSNAQERDHNNSIYGYRKAIHDHGTGTHNKGGAYKGAYKGGSNHNRNTDTQRGPDVSESDIQQSVNSDKGYSGRNNGYPGSHNNRRMTDDKNGYGQHSNSGRRFNGHRRSPERQSRDIGNDVSKGSGISKNNNSELSRTYKGRGQGNGHSQKYTKEHDDRSMARSSRRGDYTDTPRRKDDLGDTLMGKKNTSRSLISIHATVRTASAEPASGSDKGTVKVADLRFISKLDYGDASGGNLKDFGVQEAVYGIIQDKLQGLPLNPTARDYADSLVLFRKLREAIMATKRVDPFVIKVYENAATVALEADDMSEYHVCVVNLTYTLYPEDDDKTSLERQWIKCYAELITYCGCYLEAISEVLSITQQIPSPYLRTDGIRTSLRAVQAVEGSDYFQFFALLKHLTGRRETLMLKSADILRKKALAVFRKAYVVLDLNYMKEVLCMSAIGACSEFLIQNSPTVKADITDNTVNFRPKKA</sequence>
<feature type="compositionally biased region" description="Low complexity" evidence="1">
    <location>
        <begin position="358"/>
        <end position="369"/>
    </location>
</feature>
<gene>
    <name evidence="2" type="ORF">SARC_00162</name>
</gene>
<dbReference type="Gene3D" id="1.25.40.990">
    <property type="match status" value="1"/>
</dbReference>
<feature type="compositionally biased region" description="Basic and acidic residues" evidence="1">
    <location>
        <begin position="388"/>
        <end position="416"/>
    </location>
</feature>
<feature type="compositionally biased region" description="Polar residues" evidence="1">
    <location>
        <begin position="294"/>
        <end position="310"/>
    </location>
</feature>
<evidence type="ECO:0008006" key="4">
    <source>
        <dbReference type="Google" id="ProtNLM"/>
    </source>
</evidence>
<feature type="compositionally biased region" description="Polar residues" evidence="1">
    <location>
        <begin position="97"/>
        <end position="107"/>
    </location>
</feature>
<protein>
    <recommendedName>
        <fullName evidence="4">PCI domain-containing protein</fullName>
    </recommendedName>
</protein>
<feature type="region of interest" description="Disordered" evidence="1">
    <location>
        <begin position="256"/>
        <end position="423"/>
    </location>
</feature>
<feature type="compositionally biased region" description="Low complexity" evidence="1">
    <location>
        <begin position="265"/>
        <end position="276"/>
    </location>
</feature>